<dbReference type="GO" id="GO:1990498">
    <property type="term" value="C:mitotic spindle microtubule"/>
    <property type="evidence" value="ECO:0007669"/>
    <property type="project" value="TreeGrafter"/>
</dbReference>
<dbReference type="PANTHER" id="PTHR16039:SF1">
    <property type="entry name" value="HAUS AUGMIN-LIKE COMPLEX SUBUNIT 2"/>
    <property type="match status" value="1"/>
</dbReference>
<comment type="caution">
    <text evidence="1">The sequence shown here is derived from an EMBL/GenBank/DDBJ whole genome shotgun (WGS) entry which is preliminary data.</text>
</comment>
<reference evidence="1 2" key="1">
    <citation type="submission" date="2016-07" db="EMBL/GenBank/DDBJ databases">
        <title>Pervasive Adenine N6-methylation of Active Genes in Fungi.</title>
        <authorList>
            <consortium name="DOE Joint Genome Institute"/>
            <person name="Mondo S.J."/>
            <person name="Dannebaum R.O."/>
            <person name="Kuo R.C."/>
            <person name="Labutti K."/>
            <person name="Haridas S."/>
            <person name="Kuo A."/>
            <person name="Salamov A."/>
            <person name="Ahrendt S.R."/>
            <person name="Lipzen A."/>
            <person name="Sullivan W."/>
            <person name="Andreopoulos W.B."/>
            <person name="Clum A."/>
            <person name="Lindquist E."/>
            <person name="Daum C."/>
            <person name="Ramamoorthy G.K."/>
            <person name="Gryganskyi A."/>
            <person name="Culley D."/>
            <person name="Magnuson J.K."/>
            <person name="James T.Y."/>
            <person name="O'Malley M.A."/>
            <person name="Stajich J.E."/>
            <person name="Spatafora J.W."/>
            <person name="Visel A."/>
            <person name="Grigoriev I.V."/>
        </authorList>
    </citation>
    <scope>NUCLEOTIDE SEQUENCE [LARGE SCALE GENOMIC DNA]</scope>
    <source>
        <strain evidence="1 2">CBS 931.73</strain>
    </source>
</reference>
<feature type="non-terminal residue" evidence="1">
    <location>
        <position position="187"/>
    </location>
</feature>
<dbReference type="GO" id="GO:0070652">
    <property type="term" value="C:HAUS complex"/>
    <property type="evidence" value="ECO:0007669"/>
    <property type="project" value="TreeGrafter"/>
</dbReference>
<dbReference type="Proteomes" id="UP000193498">
    <property type="component" value="Unassembled WGS sequence"/>
</dbReference>
<accession>A0A1Y1ZBR3</accession>
<name>A0A1Y1ZBR3_9FUNG</name>
<dbReference type="GO" id="GO:0031023">
    <property type="term" value="P:microtubule organizing center organization"/>
    <property type="evidence" value="ECO:0007669"/>
    <property type="project" value="InterPro"/>
</dbReference>
<protein>
    <submittedName>
        <fullName evidence="1">Uncharacterized protein</fullName>
    </submittedName>
</protein>
<gene>
    <name evidence="1" type="ORF">K493DRAFT_332628</name>
</gene>
<dbReference type="STRING" id="1314790.A0A1Y1ZBR3"/>
<sequence>MSANHCIPPQNPSSLEGVLRLASSFNLQLPEMDKRTEANIAEDSSVTLVDHIQHSLDLENEINEIRHKIIGTQRFHQASDILGSEELGRKVNTLASLQTHLDHIISDRQSLMKRIKEPYTGEYIILEAEYQQKLTELIPAINKTVSSLPENLQDILWMDRAELSDLKLDEINQKITTLAATYSSYAD</sequence>
<organism evidence="1 2">
    <name type="scientific">Basidiobolus meristosporus CBS 931.73</name>
    <dbReference type="NCBI Taxonomy" id="1314790"/>
    <lineage>
        <taxon>Eukaryota</taxon>
        <taxon>Fungi</taxon>
        <taxon>Fungi incertae sedis</taxon>
        <taxon>Zoopagomycota</taxon>
        <taxon>Entomophthoromycotina</taxon>
        <taxon>Basidiobolomycetes</taxon>
        <taxon>Basidiobolales</taxon>
        <taxon>Basidiobolaceae</taxon>
        <taxon>Basidiobolus</taxon>
    </lineage>
</organism>
<dbReference type="GO" id="GO:0007020">
    <property type="term" value="P:microtubule nucleation"/>
    <property type="evidence" value="ECO:0007669"/>
    <property type="project" value="TreeGrafter"/>
</dbReference>
<evidence type="ECO:0000313" key="2">
    <source>
        <dbReference type="Proteomes" id="UP000193498"/>
    </source>
</evidence>
<dbReference type="AlphaFoldDB" id="A0A1Y1ZBR3"/>
<dbReference type="GO" id="GO:0051225">
    <property type="term" value="P:spindle assembly"/>
    <property type="evidence" value="ECO:0007669"/>
    <property type="project" value="InterPro"/>
</dbReference>
<evidence type="ECO:0000313" key="1">
    <source>
        <dbReference type="EMBL" id="ORY07708.1"/>
    </source>
</evidence>
<dbReference type="InterPro" id="IPR028346">
    <property type="entry name" value="HAUS2"/>
</dbReference>
<dbReference type="PANTHER" id="PTHR16039">
    <property type="entry name" value="HAUS AUGMIN-LIKE COMPLEX SUBUNIT 2"/>
    <property type="match status" value="1"/>
</dbReference>
<dbReference type="InParanoid" id="A0A1Y1ZBR3"/>
<keyword evidence="2" id="KW-1185">Reference proteome</keyword>
<dbReference type="OrthoDB" id="2436605at2759"/>
<dbReference type="Pfam" id="PF15003">
    <property type="entry name" value="HAUS2"/>
    <property type="match status" value="1"/>
</dbReference>
<dbReference type="EMBL" id="MCFE01000006">
    <property type="protein sequence ID" value="ORY07708.1"/>
    <property type="molecule type" value="Genomic_DNA"/>
</dbReference>
<proteinExistence type="predicted"/>